<reference evidence="5 6" key="1">
    <citation type="journal article" date="2015" name="Genome Announc.">
        <title>Expanding the biotechnology potential of lactobacilli through comparative genomics of 213 strains and associated genera.</title>
        <authorList>
            <person name="Sun Z."/>
            <person name="Harris H.M."/>
            <person name="McCann A."/>
            <person name="Guo C."/>
            <person name="Argimon S."/>
            <person name="Zhang W."/>
            <person name="Yang X."/>
            <person name="Jeffery I.B."/>
            <person name="Cooney J.C."/>
            <person name="Kagawa T.F."/>
            <person name="Liu W."/>
            <person name="Song Y."/>
            <person name="Salvetti E."/>
            <person name="Wrobel A."/>
            <person name="Rasinkangas P."/>
            <person name="Parkhill J."/>
            <person name="Rea M.C."/>
            <person name="O'Sullivan O."/>
            <person name="Ritari J."/>
            <person name="Douillard F.P."/>
            <person name="Paul Ross R."/>
            <person name="Yang R."/>
            <person name="Briner A.E."/>
            <person name="Felis G.E."/>
            <person name="de Vos W.M."/>
            <person name="Barrangou R."/>
            <person name="Klaenhammer T.R."/>
            <person name="Caufield P.W."/>
            <person name="Cui Y."/>
            <person name="Zhang H."/>
            <person name="O'Toole P.W."/>
        </authorList>
    </citation>
    <scope>NUCLEOTIDE SEQUENCE [LARGE SCALE GENOMIC DNA]</scope>
    <source>
        <strain evidence="5 6">JCM 15530</strain>
    </source>
</reference>
<dbReference type="GO" id="GO:0003677">
    <property type="term" value="F:DNA binding"/>
    <property type="evidence" value="ECO:0007669"/>
    <property type="project" value="UniProtKB-KW"/>
</dbReference>
<dbReference type="Gene3D" id="1.10.10.10">
    <property type="entry name" value="Winged helix-like DNA-binding domain superfamily/Winged helix DNA-binding domain"/>
    <property type="match status" value="1"/>
</dbReference>
<dbReference type="OrthoDB" id="162505at2"/>
<dbReference type="EMBL" id="AZCX01000004">
    <property type="protein sequence ID" value="KRK48242.1"/>
    <property type="molecule type" value="Genomic_DNA"/>
</dbReference>
<dbReference type="AlphaFoldDB" id="A0A0R1HXK7"/>
<keyword evidence="3" id="KW-0804">Transcription</keyword>
<dbReference type="PROSITE" id="PS50949">
    <property type="entry name" value="HTH_GNTR"/>
    <property type="match status" value="1"/>
</dbReference>
<keyword evidence="2" id="KW-0238">DNA-binding</keyword>
<comment type="caution">
    <text evidence="5">The sequence shown here is derived from an EMBL/GenBank/DDBJ whole genome shotgun (WGS) entry which is preliminary data.</text>
</comment>
<dbReference type="PATRIC" id="fig|1302272.5.peg.2021"/>
<evidence type="ECO:0000313" key="6">
    <source>
        <dbReference type="Proteomes" id="UP000050911"/>
    </source>
</evidence>
<name>A0A0R1HXK7_9LACO</name>
<dbReference type="InterPro" id="IPR036390">
    <property type="entry name" value="WH_DNA-bd_sf"/>
</dbReference>
<dbReference type="CDD" id="cd07377">
    <property type="entry name" value="WHTH_GntR"/>
    <property type="match status" value="1"/>
</dbReference>
<dbReference type="Proteomes" id="UP000050911">
    <property type="component" value="Unassembled WGS sequence"/>
</dbReference>
<evidence type="ECO:0000313" key="5">
    <source>
        <dbReference type="EMBL" id="KRK48242.1"/>
    </source>
</evidence>
<gene>
    <name evidence="5" type="ORF">FC96_GL001981</name>
</gene>
<evidence type="ECO:0000256" key="2">
    <source>
        <dbReference type="ARBA" id="ARBA00023125"/>
    </source>
</evidence>
<evidence type="ECO:0000256" key="1">
    <source>
        <dbReference type="ARBA" id="ARBA00023015"/>
    </source>
</evidence>
<evidence type="ECO:0000259" key="4">
    <source>
        <dbReference type="PROSITE" id="PS50949"/>
    </source>
</evidence>
<dbReference type="PANTHER" id="PTHR38445:SF10">
    <property type="entry name" value="GNTR-FAMILY TRANSCRIPTIONAL REGULATOR"/>
    <property type="match status" value="1"/>
</dbReference>
<proteinExistence type="predicted"/>
<dbReference type="STRING" id="1302272.FC96_GL001981"/>
<dbReference type="SMART" id="SM00345">
    <property type="entry name" value="HTH_GNTR"/>
    <property type="match status" value="1"/>
</dbReference>
<dbReference type="Pfam" id="PF00392">
    <property type="entry name" value="GntR"/>
    <property type="match status" value="1"/>
</dbReference>
<sequence>MQFNFDSTEPLYLQVADQLEDAIFVATFVEGEQVPSTTEISKQFHINPATVLKGMNILVENGLIEKRRGLGMFVTHGAREKIQEKRRQEFYEQYVVNLVLEAQKLAINESTILEMVKRGFKIT</sequence>
<dbReference type="InterPro" id="IPR000524">
    <property type="entry name" value="Tscrpt_reg_HTH_GntR"/>
</dbReference>
<dbReference type="RefSeq" id="WP_055679684.1">
    <property type="nucleotide sequence ID" value="NZ_AZCX01000004.1"/>
</dbReference>
<dbReference type="GO" id="GO:0003700">
    <property type="term" value="F:DNA-binding transcription factor activity"/>
    <property type="evidence" value="ECO:0007669"/>
    <property type="project" value="InterPro"/>
</dbReference>
<evidence type="ECO:0000256" key="3">
    <source>
        <dbReference type="ARBA" id="ARBA00023163"/>
    </source>
</evidence>
<organism evidence="5 6">
    <name type="scientific">Secundilactobacillus kimchicus JCM 15530</name>
    <dbReference type="NCBI Taxonomy" id="1302272"/>
    <lineage>
        <taxon>Bacteria</taxon>
        <taxon>Bacillati</taxon>
        <taxon>Bacillota</taxon>
        <taxon>Bacilli</taxon>
        <taxon>Lactobacillales</taxon>
        <taxon>Lactobacillaceae</taxon>
        <taxon>Secundilactobacillus</taxon>
    </lineage>
</organism>
<dbReference type="SUPFAM" id="SSF46785">
    <property type="entry name" value="Winged helix' DNA-binding domain"/>
    <property type="match status" value="1"/>
</dbReference>
<feature type="domain" description="HTH gntR-type" evidence="4">
    <location>
        <begin position="9"/>
        <end position="77"/>
    </location>
</feature>
<keyword evidence="6" id="KW-1185">Reference proteome</keyword>
<dbReference type="PANTHER" id="PTHR38445">
    <property type="entry name" value="HTH-TYPE TRANSCRIPTIONAL REPRESSOR YTRA"/>
    <property type="match status" value="1"/>
</dbReference>
<keyword evidence="1" id="KW-0805">Transcription regulation</keyword>
<accession>A0A0R1HXK7</accession>
<dbReference type="InterPro" id="IPR036388">
    <property type="entry name" value="WH-like_DNA-bd_sf"/>
</dbReference>
<protein>
    <submittedName>
        <fullName evidence="5">Transcription regulator</fullName>
    </submittedName>
</protein>